<sequence>MGHAASHLESNDLEPNYLPFEILDLIFSYADRATLLSCLLLCHGLRPSVYKNIFGPHLVVTPAQLLRVITLSCTNRAARRAISYYTKILTVDSKAGCAKVPLPSWDAEQLKDLFGNVGVVELIGIDFGTFPLFTQFICAFPALHSISLSDLAWVRTDDPYGAGAIRYEHLVERSFTVSRLNIDTRNFIEVVRWLRAHKCLPSITAVHSHVQTGFHGHLFLKIMQDLSDTVQKLKLDVTFVGAVHNNLTGLVSCRNLRRLHIINPIVEQARTQRMLTTILNQIVSTQIETITFTLLIQRKKKLRHLEWKAIADILRRDVRFSRLKVIRIKLTGWQDSDECITFQPDASQILRSELAYFEKNQMLVIKFLHPY</sequence>
<name>A0A5C3LQZ2_9AGAR</name>
<evidence type="ECO:0008006" key="3">
    <source>
        <dbReference type="Google" id="ProtNLM"/>
    </source>
</evidence>
<dbReference type="Proteomes" id="UP000308652">
    <property type="component" value="Unassembled WGS sequence"/>
</dbReference>
<evidence type="ECO:0000313" key="2">
    <source>
        <dbReference type="Proteomes" id="UP000308652"/>
    </source>
</evidence>
<evidence type="ECO:0000313" key="1">
    <source>
        <dbReference type="EMBL" id="TFK35494.1"/>
    </source>
</evidence>
<keyword evidence="2" id="KW-1185">Reference proteome</keyword>
<proteinExistence type="predicted"/>
<dbReference type="AlphaFoldDB" id="A0A5C3LQZ2"/>
<organism evidence="1 2">
    <name type="scientific">Crucibulum laeve</name>
    <dbReference type="NCBI Taxonomy" id="68775"/>
    <lineage>
        <taxon>Eukaryota</taxon>
        <taxon>Fungi</taxon>
        <taxon>Dikarya</taxon>
        <taxon>Basidiomycota</taxon>
        <taxon>Agaricomycotina</taxon>
        <taxon>Agaricomycetes</taxon>
        <taxon>Agaricomycetidae</taxon>
        <taxon>Agaricales</taxon>
        <taxon>Agaricineae</taxon>
        <taxon>Nidulariaceae</taxon>
        <taxon>Crucibulum</taxon>
    </lineage>
</organism>
<protein>
    <recommendedName>
        <fullName evidence="3">F-box domain-containing protein</fullName>
    </recommendedName>
</protein>
<reference evidence="1 2" key="1">
    <citation type="journal article" date="2019" name="Nat. Ecol. Evol.">
        <title>Megaphylogeny resolves global patterns of mushroom evolution.</title>
        <authorList>
            <person name="Varga T."/>
            <person name="Krizsan K."/>
            <person name="Foldi C."/>
            <person name="Dima B."/>
            <person name="Sanchez-Garcia M."/>
            <person name="Sanchez-Ramirez S."/>
            <person name="Szollosi G.J."/>
            <person name="Szarkandi J.G."/>
            <person name="Papp V."/>
            <person name="Albert L."/>
            <person name="Andreopoulos W."/>
            <person name="Angelini C."/>
            <person name="Antonin V."/>
            <person name="Barry K.W."/>
            <person name="Bougher N.L."/>
            <person name="Buchanan P."/>
            <person name="Buyck B."/>
            <person name="Bense V."/>
            <person name="Catcheside P."/>
            <person name="Chovatia M."/>
            <person name="Cooper J."/>
            <person name="Damon W."/>
            <person name="Desjardin D."/>
            <person name="Finy P."/>
            <person name="Geml J."/>
            <person name="Haridas S."/>
            <person name="Hughes K."/>
            <person name="Justo A."/>
            <person name="Karasinski D."/>
            <person name="Kautmanova I."/>
            <person name="Kiss B."/>
            <person name="Kocsube S."/>
            <person name="Kotiranta H."/>
            <person name="LaButti K.M."/>
            <person name="Lechner B.E."/>
            <person name="Liimatainen K."/>
            <person name="Lipzen A."/>
            <person name="Lukacs Z."/>
            <person name="Mihaltcheva S."/>
            <person name="Morgado L.N."/>
            <person name="Niskanen T."/>
            <person name="Noordeloos M.E."/>
            <person name="Ohm R.A."/>
            <person name="Ortiz-Santana B."/>
            <person name="Ovrebo C."/>
            <person name="Racz N."/>
            <person name="Riley R."/>
            <person name="Savchenko A."/>
            <person name="Shiryaev A."/>
            <person name="Soop K."/>
            <person name="Spirin V."/>
            <person name="Szebenyi C."/>
            <person name="Tomsovsky M."/>
            <person name="Tulloss R.E."/>
            <person name="Uehling J."/>
            <person name="Grigoriev I.V."/>
            <person name="Vagvolgyi C."/>
            <person name="Papp T."/>
            <person name="Martin F.M."/>
            <person name="Miettinen O."/>
            <person name="Hibbett D.S."/>
            <person name="Nagy L.G."/>
        </authorList>
    </citation>
    <scope>NUCLEOTIDE SEQUENCE [LARGE SCALE GENOMIC DNA]</scope>
    <source>
        <strain evidence="1 2">CBS 166.37</strain>
    </source>
</reference>
<accession>A0A5C3LQZ2</accession>
<dbReference type="EMBL" id="ML213621">
    <property type="protein sequence ID" value="TFK35494.1"/>
    <property type="molecule type" value="Genomic_DNA"/>
</dbReference>
<gene>
    <name evidence="1" type="ORF">BDQ12DRAFT_318843</name>
</gene>